<proteinExistence type="predicted"/>
<evidence type="ECO:0000313" key="2">
    <source>
        <dbReference type="Proteomes" id="UP001470230"/>
    </source>
</evidence>
<dbReference type="EMBL" id="JAPFFF010000006">
    <property type="protein sequence ID" value="KAK8887112.1"/>
    <property type="molecule type" value="Genomic_DNA"/>
</dbReference>
<dbReference type="InterPro" id="IPR032675">
    <property type="entry name" value="LRR_dom_sf"/>
</dbReference>
<accession>A0ABR2K869</accession>
<dbReference type="SUPFAM" id="SSF52058">
    <property type="entry name" value="L domain-like"/>
    <property type="match status" value="1"/>
</dbReference>
<keyword evidence="2" id="KW-1185">Reference proteome</keyword>
<protein>
    <recommendedName>
        <fullName evidence="3">Surface antigen BspA-like</fullName>
    </recommendedName>
</protein>
<sequence length="468" mass="52520">MTYIGDYSFEECNEMQSFTIPSKVSKIGTGAFLSCSQLESFSVTKNSKYYAENGVIYSDSMTHLTVYPCAKTNESFDVPDIVYSFAQCYNLTNISFERCSEKISGGITIYDYAFCNCSIESVNFSMKFTLENYCFCNCKIKSLNISNSLKSVGIGAFKNCSLLTTVYIGDYIYAIEDHTFESTGLTSIVLSDHIFRIGTSAFANCIDLSTVEMSDSVTQIGDFAFKGCIKLSSVVYNGTSHPKEGTNWFDGCTSLQSVRVPLNFENETFSGVSLEQIYAYGNVENLMNWYIDAPSGLMTLSGEQHRNGFSPTELPPWDSIKQYIKEIFIQDTINTIKSYSFAGCPNLQKLTNIESIIKIETFAFSQCDSLEVIKIHKNITSIGDGAFQSCSKLARFEVDPDNKIFSEIDGILYRDGSDRIHCYPAGKTDTIITFNGYIWTNPYSFGGCKNIETIFFNEYMYLEPFTFT</sequence>
<comment type="caution">
    <text evidence="1">The sequence shown here is derived from an EMBL/GenBank/DDBJ whole genome shotgun (WGS) entry which is preliminary data.</text>
</comment>
<dbReference type="PANTHER" id="PTHR45661">
    <property type="entry name" value="SURFACE ANTIGEN"/>
    <property type="match status" value="1"/>
</dbReference>
<evidence type="ECO:0000313" key="1">
    <source>
        <dbReference type="EMBL" id="KAK8887112.1"/>
    </source>
</evidence>
<dbReference type="Gene3D" id="3.80.10.10">
    <property type="entry name" value="Ribonuclease Inhibitor"/>
    <property type="match status" value="3"/>
</dbReference>
<dbReference type="PANTHER" id="PTHR45661:SF3">
    <property type="entry name" value="IG-LIKE DOMAIN-CONTAINING PROTEIN"/>
    <property type="match status" value="1"/>
</dbReference>
<dbReference type="InterPro" id="IPR026906">
    <property type="entry name" value="LRR_5"/>
</dbReference>
<dbReference type="Pfam" id="PF13306">
    <property type="entry name" value="LRR_5"/>
    <property type="match status" value="3"/>
</dbReference>
<name>A0ABR2K869_9EUKA</name>
<dbReference type="InterPro" id="IPR053139">
    <property type="entry name" value="Surface_bspA-like"/>
</dbReference>
<evidence type="ECO:0008006" key="3">
    <source>
        <dbReference type="Google" id="ProtNLM"/>
    </source>
</evidence>
<gene>
    <name evidence="1" type="ORF">M9Y10_038150</name>
</gene>
<reference evidence="1 2" key="1">
    <citation type="submission" date="2024-04" db="EMBL/GenBank/DDBJ databases">
        <title>Tritrichomonas musculus Genome.</title>
        <authorList>
            <person name="Alves-Ferreira E."/>
            <person name="Grigg M."/>
            <person name="Lorenzi H."/>
            <person name="Galac M."/>
        </authorList>
    </citation>
    <scope>NUCLEOTIDE SEQUENCE [LARGE SCALE GENOMIC DNA]</scope>
    <source>
        <strain evidence="1 2">EAF2021</strain>
    </source>
</reference>
<organism evidence="1 2">
    <name type="scientific">Tritrichomonas musculus</name>
    <dbReference type="NCBI Taxonomy" id="1915356"/>
    <lineage>
        <taxon>Eukaryota</taxon>
        <taxon>Metamonada</taxon>
        <taxon>Parabasalia</taxon>
        <taxon>Tritrichomonadida</taxon>
        <taxon>Tritrichomonadidae</taxon>
        <taxon>Tritrichomonas</taxon>
    </lineage>
</organism>
<dbReference type="Proteomes" id="UP001470230">
    <property type="component" value="Unassembled WGS sequence"/>
</dbReference>